<dbReference type="InterPro" id="IPR036772">
    <property type="entry name" value="SRCR-like_dom_sf"/>
</dbReference>
<dbReference type="CDD" id="cd00054">
    <property type="entry name" value="EGF_CA"/>
    <property type="match status" value="1"/>
</dbReference>
<accession>A0A6S7FYJ0</accession>
<dbReference type="PROSITE" id="PS50287">
    <property type="entry name" value="SRCR_2"/>
    <property type="match status" value="1"/>
</dbReference>
<dbReference type="InterPro" id="IPR001190">
    <property type="entry name" value="SRCR"/>
</dbReference>
<dbReference type="OrthoDB" id="6020543at2759"/>
<dbReference type="InterPro" id="IPR001881">
    <property type="entry name" value="EGF-like_Ca-bd_dom"/>
</dbReference>
<dbReference type="SUPFAM" id="SSF56487">
    <property type="entry name" value="SRCR-like"/>
    <property type="match status" value="1"/>
</dbReference>
<reference evidence="8" key="1">
    <citation type="submission" date="2020-04" db="EMBL/GenBank/DDBJ databases">
        <authorList>
            <person name="Alioto T."/>
            <person name="Alioto T."/>
            <person name="Gomez Garrido J."/>
        </authorList>
    </citation>
    <scope>NUCLEOTIDE SEQUENCE</scope>
    <source>
        <strain evidence="8">A484AB</strain>
    </source>
</reference>
<comment type="caution">
    <text evidence="6">Lacks conserved residue(s) required for the propagation of feature annotation.</text>
</comment>
<dbReference type="InterPro" id="IPR024731">
    <property type="entry name" value="NELL2-like_EGF"/>
</dbReference>
<proteinExistence type="predicted"/>
<dbReference type="PROSITE" id="PS01187">
    <property type="entry name" value="EGF_CA"/>
    <property type="match status" value="1"/>
</dbReference>
<keyword evidence="3" id="KW-0677">Repeat</keyword>
<evidence type="ECO:0000256" key="2">
    <source>
        <dbReference type="ARBA" id="ARBA00022729"/>
    </source>
</evidence>
<keyword evidence="9" id="KW-1185">Reference proteome</keyword>
<dbReference type="AlphaFoldDB" id="A0A6S7FYJ0"/>
<dbReference type="PANTHER" id="PTHR19331">
    <property type="entry name" value="SCAVENGER RECEPTOR DOMAIN-CONTAINING"/>
    <property type="match status" value="1"/>
</dbReference>
<dbReference type="PANTHER" id="PTHR19331:SF465">
    <property type="entry name" value="EGG PEPTIDE SPERACT RECEPTOR"/>
    <property type="match status" value="1"/>
</dbReference>
<name>A0A6S7FYJ0_PARCT</name>
<keyword evidence="5" id="KW-0325">Glycoprotein</keyword>
<keyword evidence="4 7" id="KW-1015">Disulfide bond</keyword>
<dbReference type="PROSITE" id="PS00010">
    <property type="entry name" value="ASX_HYDROXYL"/>
    <property type="match status" value="1"/>
</dbReference>
<feature type="disulfide bond" evidence="7">
    <location>
        <begin position="57"/>
        <end position="118"/>
    </location>
</feature>
<organism evidence="8 9">
    <name type="scientific">Paramuricea clavata</name>
    <name type="common">Red gorgonian</name>
    <name type="synonym">Violescent sea-whip</name>
    <dbReference type="NCBI Taxonomy" id="317549"/>
    <lineage>
        <taxon>Eukaryota</taxon>
        <taxon>Metazoa</taxon>
        <taxon>Cnidaria</taxon>
        <taxon>Anthozoa</taxon>
        <taxon>Octocorallia</taxon>
        <taxon>Malacalcyonacea</taxon>
        <taxon>Plexauridae</taxon>
        <taxon>Paramuricea</taxon>
    </lineage>
</organism>
<gene>
    <name evidence="8" type="ORF">PACLA_8A034401</name>
</gene>
<dbReference type="SMART" id="SM00181">
    <property type="entry name" value="EGF"/>
    <property type="match status" value="1"/>
</dbReference>
<dbReference type="PRINTS" id="PR00258">
    <property type="entry name" value="SPERACTRCPTR"/>
</dbReference>
<dbReference type="SUPFAM" id="SSF57196">
    <property type="entry name" value="EGF/Laminin"/>
    <property type="match status" value="1"/>
</dbReference>
<evidence type="ECO:0000313" key="9">
    <source>
        <dbReference type="Proteomes" id="UP001152795"/>
    </source>
</evidence>
<sequence>MPRNMNGLLTSKSVSVRLRGPSSSNGTGRVEVLLDYNGQWGTVCDDGWGINEAKVVCRQLGYKYTVRALQGTYVPDGTGQIWLDDVSCTGREQNLLSCSHSGWGSHNCRHYEDAGVECSATDVDECSRGLANCDSNSQCINTDGSFVCRCNQGYSGNGVYCY</sequence>
<evidence type="ECO:0000256" key="5">
    <source>
        <dbReference type="ARBA" id="ARBA00023180"/>
    </source>
</evidence>
<dbReference type="Gene3D" id="3.10.250.10">
    <property type="entry name" value="SRCR-like domain"/>
    <property type="match status" value="1"/>
</dbReference>
<evidence type="ECO:0000256" key="3">
    <source>
        <dbReference type="ARBA" id="ARBA00022737"/>
    </source>
</evidence>
<dbReference type="Pfam" id="PF00530">
    <property type="entry name" value="SRCR"/>
    <property type="match status" value="1"/>
</dbReference>
<protein>
    <submittedName>
        <fullName evidence="8">Deleted in malignant brain tumors 1 -like</fullName>
    </submittedName>
</protein>
<dbReference type="InterPro" id="IPR018097">
    <property type="entry name" value="EGF_Ca-bd_CS"/>
</dbReference>
<evidence type="ECO:0000256" key="7">
    <source>
        <dbReference type="PROSITE-ProRule" id="PRU00196"/>
    </source>
</evidence>
<dbReference type="FunFam" id="3.10.250.10:FF:000001">
    <property type="entry name" value="Lysyl oxidase 4 isoform X1"/>
    <property type="match status" value="1"/>
</dbReference>
<feature type="disulfide bond" evidence="7">
    <location>
        <begin position="88"/>
        <end position="98"/>
    </location>
</feature>
<dbReference type="EMBL" id="CACRXK020000755">
    <property type="protein sequence ID" value="CAB3984575.1"/>
    <property type="molecule type" value="Genomic_DNA"/>
</dbReference>
<evidence type="ECO:0000313" key="8">
    <source>
        <dbReference type="EMBL" id="CAB3984575.1"/>
    </source>
</evidence>
<evidence type="ECO:0000256" key="1">
    <source>
        <dbReference type="ARBA" id="ARBA00022536"/>
    </source>
</evidence>
<evidence type="ECO:0000256" key="6">
    <source>
        <dbReference type="PROSITE-ProRule" id="PRU00076"/>
    </source>
</evidence>
<keyword evidence="1 6" id="KW-0245">EGF-like domain</keyword>
<dbReference type="SMART" id="SM00202">
    <property type="entry name" value="SR"/>
    <property type="match status" value="1"/>
</dbReference>
<dbReference type="FunFam" id="2.10.25.10:FF:000038">
    <property type="entry name" value="Fibrillin 2"/>
    <property type="match status" value="1"/>
</dbReference>
<dbReference type="Pfam" id="PF12947">
    <property type="entry name" value="EGF_3"/>
    <property type="match status" value="1"/>
</dbReference>
<keyword evidence="2" id="KW-0732">Signal</keyword>
<dbReference type="InterPro" id="IPR000152">
    <property type="entry name" value="EGF-type_Asp/Asn_hydroxyl_site"/>
</dbReference>
<dbReference type="PROSITE" id="PS50026">
    <property type="entry name" value="EGF_3"/>
    <property type="match status" value="1"/>
</dbReference>
<evidence type="ECO:0000256" key="4">
    <source>
        <dbReference type="ARBA" id="ARBA00023157"/>
    </source>
</evidence>
<comment type="caution">
    <text evidence="8">The sequence shown here is derived from an EMBL/GenBank/DDBJ whole genome shotgun (WGS) entry which is preliminary data.</text>
</comment>
<dbReference type="GO" id="GO:0016020">
    <property type="term" value="C:membrane"/>
    <property type="evidence" value="ECO:0007669"/>
    <property type="project" value="InterPro"/>
</dbReference>
<dbReference type="Gene3D" id="2.10.25.10">
    <property type="entry name" value="Laminin"/>
    <property type="match status" value="1"/>
</dbReference>
<feature type="non-terminal residue" evidence="8">
    <location>
        <position position="162"/>
    </location>
</feature>
<dbReference type="InterPro" id="IPR000742">
    <property type="entry name" value="EGF"/>
</dbReference>
<dbReference type="SMART" id="SM00179">
    <property type="entry name" value="EGF_CA"/>
    <property type="match status" value="1"/>
</dbReference>
<feature type="disulfide bond" evidence="7">
    <location>
        <begin position="44"/>
        <end position="108"/>
    </location>
</feature>
<dbReference type="GO" id="GO:0005509">
    <property type="term" value="F:calcium ion binding"/>
    <property type="evidence" value="ECO:0007669"/>
    <property type="project" value="InterPro"/>
</dbReference>
<dbReference type="Proteomes" id="UP001152795">
    <property type="component" value="Unassembled WGS sequence"/>
</dbReference>